<dbReference type="InterPro" id="IPR006218">
    <property type="entry name" value="DAHP1/KDSA"/>
</dbReference>
<evidence type="ECO:0000313" key="4">
    <source>
        <dbReference type="EMBL" id="SZD71163.1"/>
    </source>
</evidence>
<dbReference type="InterPro" id="IPR036263">
    <property type="entry name" value="Chorismate_II_sf"/>
</dbReference>
<organism evidence="4 5">
    <name type="scientific">Candidatus Ornithobacterium hominis</name>
    <dbReference type="NCBI Taxonomy" id="2497989"/>
    <lineage>
        <taxon>Bacteria</taxon>
        <taxon>Pseudomonadati</taxon>
        <taxon>Bacteroidota</taxon>
        <taxon>Flavobacteriia</taxon>
        <taxon>Flavobacteriales</taxon>
        <taxon>Weeksellaceae</taxon>
        <taxon>Ornithobacterium</taxon>
    </lineage>
</organism>
<dbReference type="SUPFAM" id="SSF51569">
    <property type="entry name" value="Aldolase"/>
    <property type="match status" value="1"/>
</dbReference>
<dbReference type="InterPro" id="IPR013785">
    <property type="entry name" value="Aldolase_TIM"/>
</dbReference>
<dbReference type="Pfam" id="PF01817">
    <property type="entry name" value="CM_2"/>
    <property type="match status" value="1"/>
</dbReference>
<evidence type="ECO:0000313" key="5">
    <source>
        <dbReference type="Proteomes" id="UP000262142"/>
    </source>
</evidence>
<evidence type="ECO:0000256" key="1">
    <source>
        <dbReference type="ARBA" id="ARBA00012404"/>
    </source>
</evidence>
<dbReference type="PANTHER" id="PTHR43018:SF1">
    <property type="entry name" value="PROTEIN AROA(G)"/>
    <property type="match status" value="1"/>
</dbReference>
<accession>A0A383TWJ3</accession>
<dbReference type="PROSITE" id="PS51168">
    <property type="entry name" value="CHORISMATE_MUT_2"/>
    <property type="match status" value="1"/>
</dbReference>
<dbReference type="SMART" id="SM00830">
    <property type="entry name" value="CM_2"/>
    <property type="match status" value="1"/>
</dbReference>
<dbReference type="Gene3D" id="3.20.20.70">
    <property type="entry name" value="Aldolase class I"/>
    <property type="match status" value="1"/>
</dbReference>
<dbReference type="OrthoDB" id="9780456at2"/>
<dbReference type="EMBL" id="UNSC01000001">
    <property type="protein sequence ID" value="SZD71163.1"/>
    <property type="molecule type" value="Genomic_DNA"/>
</dbReference>
<dbReference type="RefSeq" id="WP_119058821.1">
    <property type="nucleotide sequence ID" value="NZ_UNSC01000001.1"/>
</dbReference>
<feature type="domain" description="Chorismate mutase" evidence="3">
    <location>
        <begin position="261"/>
        <end position="352"/>
    </location>
</feature>
<dbReference type="Pfam" id="PF00793">
    <property type="entry name" value="DAHP_synth_1"/>
    <property type="match status" value="1"/>
</dbReference>
<dbReference type="GO" id="GO:0016740">
    <property type="term" value="F:transferase activity"/>
    <property type="evidence" value="ECO:0007669"/>
    <property type="project" value="UniProtKB-KW"/>
</dbReference>
<evidence type="ECO:0000256" key="2">
    <source>
        <dbReference type="ARBA" id="ARBA00022679"/>
    </source>
</evidence>
<evidence type="ECO:0000259" key="3">
    <source>
        <dbReference type="PROSITE" id="PS51168"/>
    </source>
</evidence>
<reference evidence="4 5" key="1">
    <citation type="submission" date="2018-09" db="EMBL/GenBank/DDBJ databases">
        <authorList>
            <consortium name="Pathogen Informatics"/>
        </authorList>
    </citation>
    <scope>NUCLEOTIDE SEQUENCE [LARGE SCALE GENOMIC DNA]</scope>
    <source>
        <strain evidence="4 5">OH-22767</strain>
    </source>
</reference>
<dbReference type="SUPFAM" id="SSF48600">
    <property type="entry name" value="Chorismate mutase II"/>
    <property type="match status" value="1"/>
</dbReference>
<dbReference type="EC" id="5.4.99.5" evidence="1"/>
<gene>
    <name evidence="4" type="primary">aroF</name>
    <name evidence="4" type="ORF">SAMEA104719789_00258</name>
</gene>
<name>A0A383TWJ3_9FLAO</name>
<dbReference type="GO" id="GO:0004106">
    <property type="term" value="F:chorismate mutase activity"/>
    <property type="evidence" value="ECO:0007669"/>
    <property type="project" value="UniProtKB-EC"/>
</dbReference>
<dbReference type="AlphaFoldDB" id="A0A383TWJ3"/>
<dbReference type="InterPro" id="IPR036979">
    <property type="entry name" value="CM_dom_sf"/>
</dbReference>
<dbReference type="Gene3D" id="1.20.59.10">
    <property type="entry name" value="Chorismate mutase"/>
    <property type="match status" value="1"/>
</dbReference>
<proteinExistence type="predicted"/>
<keyword evidence="2 4" id="KW-0808">Transferase</keyword>
<dbReference type="InterPro" id="IPR002701">
    <property type="entry name" value="CM_II_prokaryot"/>
</dbReference>
<dbReference type="GO" id="GO:0046417">
    <property type="term" value="P:chorismate metabolic process"/>
    <property type="evidence" value="ECO:0007669"/>
    <property type="project" value="InterPro"/>
</dbReference>
<dbReference type="PANTHER" id="PTHR43018">
    <property type="entry name" value="PHOSPHO-2-DEHYDRO-3-DEOXYHEPTONATE ALDOLASE"/>
    <property type="match status" value="1"/>
</dbReference>
<dbReference type="InterPro" id="IPR052899">
    <property type="entry name" value="Class-I_DAHP_synthase"/>
</dbReference>
<protein>
    <recommendedName>
        <fullName evidence="1">chorismate mutase</fullName>
        <ecNumber evidence="1">5.4.99.5</ecNumber>
    </recommendedName>
</protein>
<sequence>METNNWLKAFDRPLTIAGPCSAESEAQMLEIARGLPKDKVEVFRAGIWKPRTKPNCFEGVGAIGLNWLSKVRDEFGYKISTEIANANHAKLALEYDVDILWIGARTTVNPFQIQEIAEALRDTDKIVLVKNPINPDLELWIGALERLNGQGIKNLGVIHRGFSTYKKDKYRNQPQWQIPLDLKNRLPEIPIICDPSHIAGNRELIHEISQKAMNFGFEGLMIETHVNPDEAWSDAQQQITPERLDEILKALKIREESDPDKDFHVQLESLRNQIDDTDTRILDMLYERMDISKNIGMLKKEHNVTVFQPKRWQNIQEQILEKASKHGLSEEFVNRFLTAVHQESIKIQNQIMGEN</sequence>
<dbReference type="Proteomes" id="UP000262142">
    <property type="component" value="Unassembled WGS sequence"/>
</dbReference>
<keyword evidence="5" id="KW-1185">Reference proteome</keyword>